<keyword evidence="5 10" id="KW-0418">Kinase</keyword>
<dbReference type="Pfam" id="PF02224">
    <property type="entry name" value="Cytidylate_kin"/>
    <property type="match status" value="1"/>
</dbReference>
<dbReference type="Gene3D" id="3.40.50.300">
    <property type="entry name" value="P-loop containing nucleotide triphosphate hydrolases"/>
    <property type="match status" value="1"/>
</dbReference>
<dbReference type="PANTHER" id="PTHR21299">
    <property type="entry name" value="CYTIDYLATE KINASE/PANTOATE-BETA-ALANINE LIGASE"/>
    <property type="match status" value="1"/>
</dbReference>
<gene>
    <name evidence="10" type="primary">cmk_64</name>
    <name evidence="10" type="ORF">SDC9_154478</name>
</gene>
<organism evidence="10">
    <name type="scientific">bioreactor metagenome</name>
    <dbReference type="NCBI Taxonomy" id="1076179"/>
    <lineage>
        <taxon>unclassified sequences</taxon>
        <taxon>metagenomes</taxon>
        <taxon>ecological metagenomes</taxon>
    </lineage>
</organism>
<dbReference type="HAMAP" id="MF_00238">
    <property type="entry name" value="Cytidyl_kinase_type1"/>
    <property type="match status" value="1"/>
</dbReference>
<comment type="catalytic activity">
    <reaction evidence="8">
        <text>CMP + ATP = CDP + ADP</text>
        <dbReference type="Rhea" id="RHEA:11600"/>
        <dbReference type="ChEBI" id="CHEBI:30616"/>
        <dbReference type="ChEBI" id="CHEBI:58069"/>
        <dbReference type="ChEBI" id="CHEBI:60377"/>
        <dbReference type="ChEBI" id="CHEBI:456216"/>
        <dbReference type="EC" id="2.7.4.25"/>
    </reaction>
</comment>
<dbReference type="InterPro" id="IPR027417">
    <property type="entry name" value="P-loop_NTPase"/>
</dbReference>
<proteinExistence type="inferred from homology"/>
<keyword evidence="3 10" id="KW-0808">Transferase</keyword>
<dbReference type="PANTHER" id="PTHR21299:SF2">
    <property type="entry name" value="CYTIDYLATE KINASE"/>
    <property type="match status" value="1"/>
</dbReference>
<dbReference type="CDD" id="cd02020">
    <property type="entry name" value="CMPK"/>
    <property type="match status" value="1"/>
</dbReference>
<evidence type="ECO:0000256" key="7">
    <source>
        <dbReference type="ARBA" id="ARBA00047615"/>
    </source>
</evidence>
<comment type="catalytic activity">
    <reaction evidence="7">
        <text>dCMP + ATP = dCDP + ADP</text>
        <dbReference type="Rhea" id="RHEA:25094"/>
        <dbReference type="ChEBI" id="CHEBI:30616"/>
        <dbReference type="ChEBI" id="CHEBI:57566"/>
        <dbReference type="ChEBI" id="CHEBI:58593"/>
        <dbReference type="ChEBI" id="CHEBI:456216"/>
        <dbReference type="EC" id="2.7.4.25"/>
    </reaction>
</comment>
<evidence type="ECO:0000313" key="10">
    <source>
        <dbReference type="EMBL" id="MPN07212.1"/>
    </source>
</evidence>
<reference evidence="10" key="1">
    <citation type="submission" date="2019-08" db="EMBL/GenBank/DDBJ databases">
        <authorList>
            <person name="Kucharzyk K."/>
            <person name="Murdoch R.W."/>
            <person name="Higgins S."/>
            <person name="Loffler F."/>
        </authorList>
    </citation>
    <scope>NUCLEOTIDE SEQUENCE</scope>
</reference>
<evidence type="ECO:0000259" key="9">
    <source>
        <dbReference type="Pfam" id="PF02224"/>
    </source>
</evidence>
<dbReference type="NCBIfam" id="TIGR00017">
    <property type="entry name" value="cmk"/>
    <property type="match status" value="1"/>
</dbReference>
<protein>
    <recommendedName>
        <fullName evidence="2">(d)CMP kinase</fullName>
        <ecNumber evidence="2">2.7.4.25</ecNumber>
    </recommendedName>
</protein>
<evidence type="ECO:0000256" key="1">
    <source>
        <dbReference type="ARBA" id="ARBA00009427"/>
    </source>
</evidence>
<evidence type="ECO:0000256" key="4">
    <source>
        <dbReference type="ARBA" id="ARBA00022741"/>
    </source>
</evidence>
<keyword evidence="6" id="KW-0067">ATP-binding</keyword>
<comment type="caution">
    <text evidence="10">The sequence shown here is derived from an EMBL/GenBank/DDBJ whole genome shotgun (WGS) entry which is preliminary data.</text>
</comment>
<dbReference type="GO" id="GO:0015949">
    <property type="term" value="P:nucleobase-containing small molecule interconversion"/>
    <property type="evidence" value="ECO:0007669"/>
    <property type="project" value="TreeGrafter"/>
</dbReference>
<keyword evidence="4" id="KW-0547">Nucleotide-binding</keyword>
<dbReference type="GO" id="GO:0005524">
    <property type="term" value="F:ATP binding"/>
    <property type="evidence" value="ECO:0007669"/>
    <property type="project" value="UniProtKB-KW"/>
</dbReference>
<name>A0A645F128_9ZZZZ</name>
<dbReference type="InterPro" id="IPR011994">
    <property type="entry name" value="Cytidylate_kinase_dom"/>
</dbReference>
<dbReference type="GO" id="GO:0005829">
    <property type="term" value="C:cytosol"/>
    <property type="evidence" value="ECO:0007669"/>
    <property type="project" value="TreeGrafter"/>
</dbReference>
<evidence type="ECO:0000256" key="2">
    <source>
        <dbReference type="ARBA" id="ARBA00012906"/>
    </source>
</evidence>
<dbReference type="GO" id="GO:0036431">
    <property type="term" value="F:dCMP kinase activity"/>
    <property type="evidence" value="ECO:0007669"/>
    <property type="project" value="InterPro"/>
</dbReference>
<evidence type="ECO:0000256" key="5">
    <source>
        <dbReference type="ARBA" id="ARBA00022777"/>
    </source>
</evidence>
<dbReference type="GO" id="GO:0036430">
    <property type="term" value="F:CMP kinase activity"/>
    <property type="evidence" value="ECO:0007669"/>
    <property type="project" value="RHEA"/>
</dbReference>
<dbReference type="InterPro" id="IPR003136">
    <property type="entry name" value="Cytidylate_kin"/>
</dbReference>
<sequence>MYKTTAVAIDGPSAAGKSTVARALAQKLGFIYVDTGALYRSIGYYAHQRVLDTTDATQVVPLLPEINIEMKYVDGLQRMLLNGEDVTEGIRLPEMSMAASNVSAIPAVRSFLLDLQRDLAKANNVVMDGRDIGTVVLPDAKIKFFLTATPEARACRRFLEFQAKGQVVEYEKLLAETKQRDYNDMNRATAPLCQADDAILIDSTDLTFNETLERMTAIIEERL</sequence>
<dbReference type="EMBL" id="VSSQ01053178">
    <property type="protein sequence ID" value="MPN07212.1"/>
    <property type="molecule type" value="Genomic_DNA"/>
</dbReference>
<accession>A0A645F128</accession>
<evidence type="ECO:0000256" key="3">
    <source>
        <dbReference type="ARBA" id="ARBA00022679"/>
    </source>
</evidence>
<comment type="similarity">
    <text evidence="1">Belongs to the cytidylate kinase family. Type 1 subfamily.</text>
</comment>
<dbReference type="AlphaFoldDB" id="A0A645F128"/>
<dbReference type="SUPFAM" id="SSF52540">
    <property type="entry name" value="P-loop containing nucleoside triphosphate hydrolases"/>
    <property type="match status" value="1"/>
</dbReference>
<feature type="domain" description="Cytidylate kinase" evidence="9">
    <location>
        <begin position="7"/>
        <end position="220"/>
    </location>
</feature>
<evidence type="ECO:0000256" key="6">
    <source>
        <dbReference type="ARBA" id="ARBA00022840"/>
    </source>
</evidence>
<evidence type="ECO:0000256" key="8">
    <source>
        <dbReference type="ARBA" id="ARBA00048478"/>
    </source>
</evidence>
<dbReference type="EC" id="2.7.4.25" evidence="2"/>